<gene>
    <name evidence="2" type="ORF">HGA08_09910</name>
</gene>
<protein>
    <submittedName>
        <fullName evidence="2">Uncharacterized protein</fullName>
    </submittedName>
</protein>
<reference evidence="2 3" key="1">
    <citation type="submission" date="2020-04" db="EMBL/GenBank/DDBJ databases">
        <title>MicrobeNet Type strains.</title>
        <authorList>
            <person name="Nicholson A.C."/>
        </authorList>
    </citation>
    <scope>NUCLEOTIDE SEQUENCE [LARGE SCALE GENOMIC DNA]</scope>
    <source>
        <strain evidence="2 3">JCM 12354</strain>
    </source>
</reference>
<proteinExistence type="predicted"/>
<accession>A0A846XXV3</accession>
<dbReference type="RefSeq" id="WP_067871688.1">
    <property type="nucleotide sequence ID" value="NZ_JAAXOP010000004.1"/>
</dbReference>
<organism evidence="2 3">
    <name type="scientific">Nocardia vermiculata</name>
    <dbReference type="NCBI Taxonomy" id="257274"/>
    <lineage>
        <taxon>Bacteria</taxon>
        <taxon>Bacillati</taxon>
        <taxon>Actinomycetota</taxon>
        <taxon>Actinomycetes</taxon>
        <taxon>Mycobacteriales</taxon>
        <taxon>Nocardiaceae</taxon>
        <taxon>Nocardia</taxon>
    </lineage>
</organism>
<dbReference type="Proteomes" id="UP000565711">
    <property type="component" value="Unassembled WGS sequence"/>
</dbReference>
<evidence type="ECO:0000256" key="1">
    <source>
        <dbReference type="SAM" id="MobiDB-lite"/>
    </source>
</evidence>
<sequence>MNWRARLDAITDDHITAVRDTEAQLDEIDSLAREAMERVVEQVGAAESASIIPETQLESPPDEAPPPQTPVPAAVGDRSLPHARRRSVSPPDDYVLPSDWTEEDEARMEGYGPPKSWLA</sequence>
<feature type="region of interest" description="Disordered" evidence="1">
    <location>
        <begin position="44"/>
        <end position="119"/>
    </location>
</feature>
<dbReference type="AlphaFoldDB" id="A0A846XXV3"/>
<name>A0A846XXV3_9NOCA</name>
<evidence type="ECO:0000313" key="2">
    <source>
        <dbReference type="EMBL" id="NKY50524.1"/>
    </source>
</evidence>
<dbReference type="EMBL" id="JAAXOP010000004">
    <property type="protein sequence ID" value="NKY50524.1"/>
    <property type="molecule type" value="Genomic_DNA"/>
</dbReference>
<evidence type="ECO:0000313" key="3">
    <source>
        <dbReference type="Proteomes" id="UP000565711"/>
    </source>
</evidence>
<keyword evidence="3" id="KW-1185">Reference proteome</keyword>
<comment type="caution">
    <text evidence="2">The sequence shown here is derived from an EMBL/GenBank/DDBJ whole genome shotgun (WGS) entry which is preliminary data.</text>
</comment>